<dbReference type="OrthoDB" id="526091at2759"/>
<dbReference type="Proteomes" id="UP000006906">
    <property type="component" value="Chromosome 11"/>
</dbReference>
<evidence type="ECO:0000313" key="2">
    <source>
        <dbReference type="EMBL" id="PNW76730.1"/>
    </source>
</evidence>
<keyword evidence="3" id="KW-1185">Reference proteome</keyword>
<evidence type="ECO:0000313" key="3">
    <source>
        <dbReference type="Proteomes" id="UP000006906"/>
    </source>
</evidence>
<name>A0A2K3D868_CHLRE</name>
<gene>
    <name evidence="2" type="ORF">CHLRE_11g469033v5</name>
</gene>
<reference evidence="2 3" key="1">
    <citation type="journal article" date="2007" name="Science">
        <title>The Chlamydomonas genome reveals the evolution of key animal and plant functions.</title>
        <authorList>
            <person name="Merchant S.S."/>
            <person name="Prochnik S.E."/>
            <person name="Vallon O."/>
            <person name="Harris E.H."/>
            <person name="Karpowicz S.J."/>
            <person name="Witman G.B."/>
            <person name="Terry A."/>
            <person name="Salamov A."/>
            <person name="Fritz-Laylin L.K."/>
            <person name="Marechal-Drouard L."/>
            <person name="Marshall W.F."/>
            <person name="Qu L.H."/>
            <person name="Nelson D.R."/>
            <person name="Sanderfoot A.A."/>
            <person name="Spalding M.H."/>
            <person name="Kapitonov V.V."/>
            <person name="Ren Q."/>
            <person name="Ferris P."/>
            <person name="Lindquist E."/>
            <person name="Shapiro H."/>
            <person name="Lucas S.M."/>
            <person name="Grimwood J."/>
            <person name="Schmutz J."/>
            <person name="Cardol P."/>
            <person name="Cerutti H."/>
            <person name="Chanfreau G."/>
            <person name="Chen C.L."/>
            <person name="Cognat V."/>
            <person name="Croft M.T."/>
            <person name="Dent R."/>
            <person name="Dutcher S."/>
            <person name="Fernandez E."/>
            <person name="Fukuzawa H."/>
            <person name="Gonzalez-Ballester D."/>
            <person name="Gonzalez-Halphen D."/>
            <person name="Hallmann A."/>
            <person name="Hanikenne M."/>
            <person name="Hippler M."/>
            <person name="Inwood W."/>
            <person name="Jabbari K."/>
            <person name="Kalanon M."/>
            <person name="Kuras R."/>
            <person name="Lefebvre P.A."/>
            <person name="Lemaire S.D."/>
            <person name="Lobanov A.V."/>
            <person name="Lohr M."/>
            <person name="Manuell A."/>
            <person name="Meier I."/>
            <person name="Mets L."/>
            <person name="Mittag M."/>
            <person name="Mittelmeier T."/>
            <person name="Moroney J.V."/>
            <person name="Moseley J."/>
            <person name="Napoli C."/>
            <person name="Nedelcu A.M."/>
            <person name="Niyogi K."/>
            <person name="Novoselov S.V."/>
            <person name="Paulsen I.T."/>
            <person name="Pazour G."/>
            <person name="Purton S."/>
            <person name="Ral J.P."/>
            <person name="Riano-Pachon D.M."/>
            <person name="Riekhof W."/>
            <person name="Rymarquis L."/>
            <person name="Schroda M."/>
            <person name="Stern D."/>
            <person name="Umen J."/>
            <person name="Willows R."/>
            <person name="Wilson N."/>
            <person name="Zimmer S.L."/>
            <person name="Allmer J."/>
            <person name="Balk J."/>
            <person name="Bisova K."/>
            <person name="Chen C.J."/>
            <person name="Elias M."/>
            <person name="Gendler K."/>
            <person name="Hauser C."/>
            <person name="Lamb M.R."/>
            <person name="Ledford H."/>
            <person name="Long J.C."/>
            <person name="Minagawa J."/>
            <person name="Page M.D."/>
            <person name="Pan J."/>
            <person name="Pootakham W."/>
            <person name="Roje S."/>
            <person name="Rose A."/>
            <person name="Stahlberg E."/>
            <person name="Terauchi A.M."/>
            <person name="Yang P."/>
            <person name="Ball S."/>
            <person name="Bowler C."/>
            <person name="Dieckmann C.L."/>
            <person name="Gladyshev V.N."/>
            <person name="Green P."/>
            <person name="Jorgensen R."/>
            <person name="Mayfield S."/>
            <person name="Mueller-Roeber B."/>
            <person name="Rajamani S."/>
            <person name="Sayre R.T."/>
            <person name="Brokstein P."/>
            <person name="Dubchak I."/>
            <person name="Goodstein D."/>
            <person name="Hornick L."/>
            <person name="Huang Y.W."/>
            <person name="Jhaveri J."/>
            <person name="Luo Y."/>
            <person name="Martinez D."/>
            <person name="Ngau W.C."/>
            <person name="Otillar B."/>
            <person name="Poliakov A."/>
            <person name="Porter A."/>
            <person name="Szajkowski L."/>
            <person name="Werner G."/>
            <person name="Zhou K."/>
            <person name="Grigoriev I.V."/>
            <person name="Rokhsar D.S."/>
            <person name="Grossman A.R."/>
        </authorList>
    </citation>
    <scope>NUCLEOTIDE SEQUENCE [LARGE SCALE GENOMIC DNA]</scope>
    <source>
        <strain evidence="3">CC-503</strain>
        <strain evidence="2">CC-503 cw92 mt+</strain>
    </source>
</reference>
<reference evidence="2" key="2">
    <citation type="submission" date="2017-07" db="EMBL/GenBank/DDBJ databases">
        <title>WGS assembly of Chlamydomonas reinhardtii.</title>
        <authorList>
            <consortium name="Chlamydomonas Annotation Team"/>
            <consortium name="JGI Annotation Team"/>
            <person name="Merchant S.S."/>
            <person name="Prochnik S.E."/>
            <person name="Vallon O."/>
            <person name="Harris E.H."/>
            <person name="Karpowicz S.J."/>
            <person name="Witman G.B."/>
            <person name="Terry A."/>
            <person name="Salamov A."/>
            <person name="Fritz-Laylin L.K."/>
            <person name="Marechal-Drouard L."/>
            <person name="Marshall W.F."/>
            <person name="Qu L.H."/>
            <person name="Nelson D.R."/>
            <person name="Sanderfoot A.A."/>
            <person name="Spalding M.H."/>
            <person name="Kapitonov V.V."/>
            <person name="Ren Q."/>
            <person name="Ferris P."/>
            <person name="Lindquist E."/>
            <person name="Shapiro H."/>
            <person name="Lucas S.M."/>
            <person name="Grimwood J."/>
            <person name="Schmutz J."/>
            <person name="Grigoriev I.V."/>
            <person name="Rokhsar D.S."/>
        </authorList>
    </citation>
    <scope>NUCLEOTIDE SEQUENCE</scope>
    <source>
        <strain evidence="2">CC-503 cw92 mt+</strain>
    </source>
</reference>
<proteinExistence type="predicted"/>
<sequence length="157" mass="16804">MNALVASTSYALCPASGTRASQQQFVAVTKPCRQPCGPARRLPVLVAAQSSAPQPYGNGPGSFASQEQLYRQTAVQSVWTSRLGAALGLAAELLRKAASFVYSCKDVLPNFTVLSPQQALRRMILILAASLLMVVLLTTIDSGLLYAYVRTARRVLC</sequence>
<dbReference type="KEGG" id="cre:CHLRE_11g469033v5"/>
<keyword evidence="1" id="KW-0812">Transmembrane</keyword>
<dbReference type="EMBL" id="CM008972">
    <property type="protein sequence ID" value="PNW76731.1"/>
    <property type="molecule type" value="Genomic_DNA"/>
</dbReference>
<evidence type="ECO:0000256" key="1">
    <source>
        <dbReference type="SAM" id="Phobius"/>
    </source>
</evidence>
<dbReference type="GeneID" id="66055297"/>
<dbReference type="RefSeq" id="XP_042919590.1">
    <property type="nucleotide sequence ID" value="XM_043067585.1"/>
</dbReference>
<organism evidence="2 3">
    <name type="scientific">Chlamydomonas reinhardtii</name>
    <name type="common">Chlamydomonas smithii</name>
    <dbReference type="NCBI Taxonomy" id="3055"/>
    <lineage>
        <taxon>Eukaryota</taxon>
        <taxon>Viridiplantae</taxon>
        <taxon>Chlorophyta</taxon>
        <taxon>core chlorophytes</taxon>
        <taxon>Chlorophyceae</taxon>
        <taxon>CS clade</taxon>
        <taxon>Chlamydomonadales</taxon>
        <taxon>Chlamydomonadaceae</taxon>
        <taxon>Chlamydomonas</taxon>
    </lineage>
</organism>
<accession>A0A2K3D868</accession>
<protein>
    <submittedName>
        <fullName evidence="2">Uncharacterized protein</fullName>
    </submittedName>
</protein>
<dbReference type="Gramene" id="PNW76730">
    <property type="protein sequence ID" value="PNW76730"/>
    <property type="gene ID" value="CHLRE_11g469033v5"/>
</dbReference>
<feature type="transmembrane region" description="Helical" evidence="1">
    <location>
        <begin position="123"/>
        <end position="149"/>
    </location>
</feature>
<dbReference type="AlphaFoldDB" id="A0A2K3D868"/>
<keyword evidence="1" id="KW-1133">Transmembrane helix</keyword>
<dbReference type="Gramene" id="PNW76731">
    <property type="protein sequence ID" value="PNW76731"/>
    <property type="gene ID" value="CHLRE_11g469033v5"/>
</dbReference>
<dbReference type="EMBL" id="CM008972">
    <property type="protein sequence ID" value="PNW76730.1"/>
    <property type="molecule type" value="Genomic_DNA"/>
</dbReference>
<keyword evidence="1" id="KW-0472">Membrane</keyword>
<dbReference type="RefSeq" id="XP_042919591.1">
    <property type="nucleotide sequence ID" value="XM_043067586.1"/>
</dbReference>